<dbReference type="SUPFAM" id="SSF56024">
    <property type="entry name" value="Phospholipase D/nuclease"/>
    <property type="match status" value="2"/>
</dbReference>
<evidence type="ECO:0000313" key="2">
    <source>
        <dbReference type="EMBL" id="OHA42804.1"/>
    </source>
</evidence>
<name>A0A1G2P388_9BACT</name>
<dbReference type="Proteomes" id="UP000177269">
    <property type="component" value="Unassembled WGS sequence"/>
</dbReference>
<dbReference type="PANTHER" id="PTHR21248:SF22">
    <property type="entry name" value="PHOSPHOLIPASE D"/>
    <property type="match status" value="1"/>
</dbReference>
<reference evidence="2 3" key="1">
    <citation type="journal article" date="2016" name="Nat. Commun.">
        <title>Thousands of microbial genomes shed light on interconnected biogeochemical processes in an aquifer system.</title>
        <authorList>
            <person name="Anantharaman K."/>
            <person name="Brown C.T."/>
            <person name="Hug L.A."/>
            <person name="Sharon I."/>
            <person name="Castelle C.J."/>
            <person name="Probst A.J."/>
            <person name="Thomas B.C."/>
            <person name="Singh A."/>
            <person name="Wilkins M.J."/>
            <person name="Karaoz U."/>
            <person name="Brodie E.L."/>
            <person name="Williams K.H."/>
            <person name="Hubbard S.S."/>
            <person name="Banfield J.F."/>
        </authorList>
    </citation>
    <scope>NUCLEOTIDE SEQUENCE [LARGE SCALE GENOMIC DNA]</scope>
</reference>
<comment type="caution">
    <text evidence="2">The sequence shown here is derived from an EMBL/GenBank/DDBJ whole genome shotgun (WGS) entry which is preliminary data.</text>
</comment>
<dbReference type="Gene3D" id="3.30.870.10">
    <property type="entry name" value="Endonuclease Chain A"/>
    <property type="match status" value="2"/>
</dbReference>
<sequence>MDDENTKNAFKYPPRSWRFYISSEEAWDGMFEACEKAEVSIDFEQFIFLPDQIGTKFADLFARKASMGVKVRLLIDAGGSFAFFNSALARRIRSAGVELVCFNKISPGRIHNFRIWFFRDHRKILIIDGKVCFIGGVGVGDLLSGWRDTHAMLTGEIVSEMSRSFDIMMKIASSEKFIPFPRPRDSGIGNFSLYTSAPRARQRFIYGKILSMIKSAEKSIYVTTPYFLPDIRLFHALTRAAKRKVDVFLLLPSRSDHPYVDWGSRSFFHKTLRSGIKIWQYSSMLHTKSIVVDNVWSTMGSTNMDNYSMFFNYEANIVSTNENFARDLINQFQKDIANARELTIEDWKKRSMVDKILEFILVPFVRFL</sequence>
<proteinExistence type="predicted"/>
<dbReference type="InterPro" id="IPR001736">
    <property type="entry name" value="PLipase_D/transphosphatidylase"/>
</dbReference>
<feature type="domain" description="PLD phosphodiesterase" evidence="1">
    <location>
        <begin position="281"/>
        <end position="308"/>
    </location>
</feature>
<protein>
    <recommendedName>
        <fullName evidence="1">PLD phosphodiesterase domain-containing protein</fullName>
    </recommendedName>
</protein>
<dbReference type="GO" id="GO:0032049">
    <property type="term" value="P:cardiolipin biosynthetic process"/>
    <property type="evidence" value="ECO:0007669"/>
    <property type="project" value="UniProtKB-ARBA"/>
</dbReference>
<dbReference type="InterPro" id="IPR025202">
    <property type="entry name" value="PLD-like_dom"/>
</dbReference>
<dbReference type="CDD" id="cd09110">
    <property type="entry name" value="PLDc_CLS_1"/>
    <property type="match status" value="1"/>
</dbReference>
<dbReference type="Pfam" id="PF13091">
    <property type="entry name" value="PLDc_2"/>
    <property type="match status" value="2"/>
</dbReference>
<organism evidence="2 3">
    <name type="scientific">Candidatus Taylorbacteria bacterium RIFCSPLOWO2_12_FULL_43_20</name>
    <dbReference type="NCBI Taxonomy" id="1802332"/>
    <lineage>
        <taxon>Bacteria</taxon>
        <taxon>Candidatus Tayloriibacteriota</taxon>
    </lineage>
</organism>
<dbReference type="CDD" id="cd09159">
    <property type="entry name" value="PLDc_ybhO_like_2"/>
    <property type="match status" value="1"/>
</dbReference>
<gene>
    <name evidence="2" type="ORF">A3G52_03305</name>
</gene>
<dbReference type="PANTHER" id="PTHR21248">
    <property type="entry name" value="CARDIOLIPIN SYNTHASE"/>
    <property type="match status" value="1"/>
</dbReference>
<dbReference type="GO" id="GO:0030572">
    <property type="term" value="F:phosphatidyltransferase activity"/>
    <property type="evidence" value="ECO:0007669"/>
    <property type="project" value="UniProtKB-ARBA"/>
</dbReference>
<evidence type="ECO:0000259" key="1">
    <source>
        <dbReference type="PROSITE" id="PS50035"/>
    </source>
</evidence>
<dbReference type="EMBL" id="MHSK01000006">
    <property type="protein sequence ID" value="OHA42804.1"/>
    <property type="molecule type" value="Genomic_DNA"/>
</dbReference>
<dbReference type="PROSITE" id="PS50035">
    <property type="entry name" value="PLD"/>
    <property type="match status" value="2"/>
</dbReference>
<feature type="domain" description="PLD phosphodiesterase" evidence="1">
    <location>
        <begin position="116"/>
        <end position="143"/>
    </location>
</feature>
<dbReference type="SMART" id="SM00155">
    <property type="entry name" value="PLDc"/>
    <property type="match status" value="2"/>
</dbReference>
<dbReference type="AlphaFoldDB" id="A0A1G2P388"/>
<evidence type="ECO:0000313" key="3">
    <source>
        <dbReference type="Proteomes" id="UP000177269"/>
    </source>
</evidence>
<accession>A0A1G2P388</accession>